<proteinExistence type="predicted"/>
<dbReference type="NCBIfam" id="TIGR00640">
    <property type="entry name" value="acid_CoA_mut_C"/>
    <property type="match status" value="1"/>
</dbReference>
<evidence type="ECO:0000313" key="8">
    <source>
        <dbReference type="EMBL" id="PTB21753.1"/>
    </source>
</evidence>
<evidence type="ECO:0000313" key="10">
    <source>
        <dbReference type="Proteomes" id="UP000240638"/>
    </source>
</evidence>
<evidence type="ECO:0000256" key="2">
    <source>
        <dbReference type="ARBA" id="ARBA00022628"/>
    </source>
</evidence>
<keyword evidence="3" id="KW-0479">Metal-binding</keyword>
<organism evidence="7 9">
    <name type="scientific">Trinickia symbiotica</name>
    <dbReference type="NCBI Taxonomy" id="863227"/>
    <lineage>
        <taxon>Bacteria</taxon>
        <taxon>Pseudomonadati</taxon>
        <taxon>Pseudomonadota</taxon>
        <taxon>Betaproteobacteria</taxon>
        <taxon>Burkholderiales</taxon>
        <taxon>Burkholderiaceae</taxon>
        <taxon>Trinickia</taxon>
    </lineage>
</organism>
<dbReference type="RefSeq" id="WP_020566433.1">
    <property type="nucleotide sequence ID" value="NZ_KB890190.1"/>
</dbReference>
<dbReference type="PANTHER" id="PTHR48101:SF1">
    <property type="entry name" value="METHYLMALONYL-COA MUTASE, LARGE SUBUNIT"/>
    <property type="match status" value="1"/>
</dbReference>
<accession>A0A2N7WLZ2</accession>
<keyword evidence="5" id="KW-0170">Cobalt</keyword>
<dbReference type="InterPro" id="IPR006159">
    <property type="entry name" value="Acid_CoA_mut_C"/>
</dbReference>
<dbReference type="EMBL" id="PNYC01000031">
    <property type="protein sequence ID" value="PMS30440.1"/>
    <property type="molecule type" value="Genomic_DNA"/>
</dbReference>
<comment type="caution">
    <text evidence="7">The sequence shown here is derived from an EMBL/GenBank/DDBJ whole genome shotgun (WGS) entry which is preliminary data.</text>
</comment>
<keyword evidence="4" id="KW-0413">Isomerase</keyword>
<evidence type="ECO:0000259" key="6">
    <source>
        <dbReference type="PROSITE" id="PS51332"/>
    </source>
</evidence>
<dbReference type="STRING" id="863227.GCA_000373005_04106"/>
<keyword evidence="2" id="KW-0846">Cobalamin</keyword>
<dbReference type="AlphaFoldDB" id="A0A2N7WLZ2"/>
<evidence type="ECO:0000256" key="1">
    <source>
        <dbReference type="ARBA" id="ARBA00001922"/>
    </source>
</evidence>
<dbReference type="Proteomes" id="UP000240638">
    <property type="component" value="Unassembled WGS sequence"/>
</dbReference>
<protein>
    <submittedName>
        <fullName evidence="7">Cobalamin-binding protein</fullName>
    </submittedName>
</protein>
<comment type="cofactor">
    <cofactor evidence="1">
        <name>adenosylcob(III)alamin</name>
        <dbReference type="ChEBI" id="CHEBI:18408"/>
    </cofactor>
</comment>
<reference evidence="7 9" key="1">
    <citation type="submission" date="2018-01" db="EMBL/GenBank/DDBJ databases">
        <title>Whole genome analyses suggest that Burkholderia sensu lato contains two further novel genera in the rhizoxinica-symbiotica group Mycetohabitans gen. nov., and Trinickia gen. nov.: implications for the evolution of diazotrophy and nodulation in the Burkholderiaceae.</title>
        <authorList>
            <person name="Estrada-de los Santos P."/>
            <person name="Palmer M."/>
            <person name="Chavez-Ramirez B."/>
            <person name="Beukes C."/>
            <person name="Steenkamp E.T."/>
            <person name="Hirsch A.M."/>
            <person name="Manyaka P."/>
            <person name="Maluk M."/>
            <person name="Lafos M."/>
            <person name="Crook M."/>
            <person name="Gross E."/>
            <person name="Simon M.F."/>
            <person name="Bueno dos Reis Junior F."/>
            <person name="Poole P.S."/>
            <person name="Venter S.N."/>
            <person name="James E.K."/>
        </authorList>
    </citation>
    <scope>NUCLEOTIDE SEQUENCE [LARGE SCALE GENOMIC DNA]</scope>
    <source>
        <strain evidence="7 9">JPY 581</strain>
    </source>
</reference>
<reference evidence="8 10" key="2">
    <citation type="submission" date="2018-03" db="EMBL/GenBank/DDBJ databases">
        <title>Whole genome analyses suggest that Burkholderia sensu lato contains two further novel genera in the rhizoxinica-symbiotica group Mycetohabitans gen. nov., and Trinickia gen. nov.: implications for the evolution of diazotrophy and nodulation in the Burkholderiaceae.</title>
        <authorList>
            <person name="Estrada De Los Santos P."/>
            <person name="Palmer M."/>
            <person name="Chavez-Ramirez B."/>
            <person name="Steenkamp E.T."/>
            <person name="Hirsch A.M."/>
            <person name="Manyaka P."/>
            <person name="Maluk M."/>
            <person name="Lafos M."/>
            <person name="Crook M."/>
            <person name="Gross E."/>
            <person name="Simon M.F."/>
            <person name="Bueno Dos Reis Junior F."/>
            <person name="Poole P.S."/>
            <person name="Venter S.N."/>
            <person name="James E.K."/>
        </authorList>
    </citation>
    <scope>NUCLEOTIDE SEQUENCE [LARGE SCALE GENOMIC DNA]</scope>
    <source>
        <strain evidence="8 10">JPY-366</strain>
    </source>
</reference>
<dbReference type="InterPro" id="IPR036724">
    <property type="entry name" value="Cobalamin-bd_sf"/>
</dbReference>
<evidence type="ECO:0000256" key="5">
    <source>
        <dbReference type="ARBA" id="ARBA00023285"/>
    </source>
</evidence>
<feature type="domain" description="B12-binding" evidence="6">
    <location>
        <begin position="6"/>
        <end position="134"/>
    </location>
</feature>
<dbReference type="InterPro" id="IPR006158">
    <property type="entry name" value="Cobalamin-bd"/>
</dbReference>
<dbReference type="SUPFAM" id="SSF52242">
    <property type="entry name" value="Cobalamin (vitamin B12)-binding domain"/>
    <property type="match status" value="1"/>
</dbReference>
<evidence type="ECO:0000256" key="4">
    <source>
        <dbReference type="ARBA" id="ARBA00023235"/>
    </source>
</evidence>
<sequence length="136" mass="14584">MTGERKIRCLLGMLGTDVHTKGIRTLAQLFRDNGIEVVYLGEHNTVDGMVNAVIQEDVDLVGISFSIATYLHYAKELIDAMNARGVGNVPVMVGGLVHPDDHEPLRKIGVSGIFGPGSATSEILAFVRSACLPPVQ</sequence>
<dbReference type="GO" id="GO:0031419">
    <property type="term" value="F:cobalamin binding"/>
    <property type="evidence" value="ECO:0007669"/>
    <property type="project" value="UniProtKB-KW"/>
</dbReference>
<gene>
    <name evidence="7" type="ORF">C0Z20_29850</name>
    <name evidence="8" type="ORF">C9I57_03650</name>
</gene>
<dbReference type="GO" id="GO:0046872">
    <property type="term" value="F:metal ion binding"/>
    <property type="evidence" value="ECO:0007669"/>
    <property type="project" value="UniProtKB-KW"/>
</dbReference>
<keyword evidence="9" id="KW-1185">Reference proteome</keyword>
<dbReference type="Proteomes" id="UP000235777">
    <property type="component" value="Unassembled WGS sequence"/>
</dbReference>
<dbReference type="Gene3D" id="3.40.50.280">
    <property type="entry name" value="Cobalamin-binding domain"/>
    <property type="match status" value="1"/>
</dbReference>
<dbReference type="OrthoDB" id="9762378at2"/>
<dbReference type="PANTHER" id="PTHR48101">
    <property type="entry name" value="METHYLMALONYL-COA MUTASE, MITOCHONDRIAL-RELATED"/>
    <property type="match status" value="1"/>
</dbReference>
<dbReference type="EMBL" id="PYUC01000002">
    <property type="protein sequence ID" value="PTB21753.1"/>
    <property type="molecule type" value="Genomic_DNA"/>
</dbReference>
<evidence type="ECO:0000313" key="9">
    <source>
        <dbReference type="Proteomes" id="UP000235777"/>
    </source>
</evidence>
<name>A0A2N7WLZ2_9BURK</name>
<evidence type="ECO:0000256" key="3">
    <source>
        <dbReference type="ARBA" id="ARBA00022723"/>
    </source>
</evidence>
<evidence type="ECO:0000313" key="7">
    <source>
        <dbReference type="EMBL" id="PMS30440.1"/>
    </source>
</evidence>
<dbReference type="GO" id="GO:0016853">
    <property type="term" value="F:isomerase activity"/>
    <property type="evidence" value="ECO:0007669"/>
    <property type="project" value="UniProtKB-KW"/>
</dbReference>
<dbReference type="PROSITE" id="PS51332">
    <property type="entry name" value="B12_BINDING"/>
    <property type="match status" value="1"/>
</dbReference>
<dbReference type="Pfam" id="PF02310">
    <property type="entry name" value="B12-binding"/>
    <property type="match status" value="1"/>
</dbReference>